<evidence type="ECO:0000313" key="2">
    <source>
        <dbReference type="Proteomes" id="UP000004754"/>
    </source>
</evidence>
<dbReference type="STRING" id="887929.HMP0721_1145"/>
<name>E6MGL2_9FIRM</name>
<dbReference type="EMBL" id="AEQN01000016">
    <property type="protein sequence ID" value="EFV01752.1"/>
    <property type="molecule type" value="Genomic_DNA"/>
</dbReference>
<proteinExistence type="predicted"/>
<evidence type="ECO:0000313" key="1">
    <source>
        <dbReference type="EMBL" id="EFV01752.1"/>
    </source>
</evidence>
<protein>
    <submittedName>
        <fullName evidence="1">Uncharacterized protein</fullName>
    </submittedName>
</protein>
<reference evidence="1 2" key="1">
    <citation type="submission" date="2010-12" db="EMBL/GenBank/DDBJ databases">
        <authorList>
            <person name="Muzny D."/>
            <person name="Qin X."/>
            <person name="Deng J."/>
            <person name="Jiang H."/>
            <person name="Liu Y."/>
            <person name="Qu J."/>
            <person name="Song X.-Z."/>
            <person name="Zhang L."/>
            <person name="Thornton R."/>
            <person name="Coyle M."/>
            <person name="Francisco L."/>
            <person name="Jackson L."/>
            <person name="Javaid M."/>
            <person name="Korchina V."/>
            <person name="Kovar C."/>
            <person name="Mata R."/>
            <person name="Mathew T."/>
            <person name="Ngo R."/>
            <person name="Nguyen L."/>
            <person name="Nguyen N."/>
            <person name="Okwuonu G."/>
            <person name="Ongeri F."/>
            <person name="Pham C."/>
            <person name="Simmons D."/>
            <person name="Wilczek-Boney K."/>
            <person name="Hale W."/>
            <person name="Jakkamsetti A."/>
            <person name="Pham P."/>
            <person name="Ruth R."/>
            <person name="San Lucas F."/>
            <person name="Warren J."/>
            <person name="Zhang J."/>
            <person name="Zhao Z."/>
            <person name="Zhou C."/>
            <person name="Zhu D."/>
            <person name="Lee S."/>
            <person name="Bess C."/>
            <person name="Blankenburg K."/>
            <person name="Forbes L."/>
            <person name="Fu Q."/>
            <person name="Gubbala S."/>
            <person name="Hirani K."/>
            <person name="Jayaseelan J.C."/>
            <person name="Lara F."/>
            <person name="Munidasa M."/>
            <person name="Palculict T."/>
            <person name="Patil S."/>
            <person name="Pu L.-L."/>
            <person name="Saada N."/>
            <person name="Tang L."/>
            <person name="Weissenberger G."/>
            <person name="Zhu Y."/>
            <person name="Hemphill L."/>
            <person name="Shang Y."/>
            <person name="Youmans B."/>
            <person name="Ayvaz T."/>
            <person name="Ross M."/>
            <person name="Santibanez J."/>
            <person name="Aqrawi P."/>
            <person name="Gross S."/>
            <person name="Joshi V."/>
            <person name="Fowler G."/>
            <person name="Nazareth L."/>
            <person name="Reid J."/>
            <person name="Worley K."/>
            <person name="Petrosino J."/>
            <person name="Highlander S."/>
            <person name="Gibbs R."/>
        </authorList>
    </citation>
    <scope>NUCLEOTIDE SEQUENCE [LARGE SCALE GENOMIC DNA]</scope>
    <source>
        <strain evidence="1 2">ATCC 23263</strain>
    </source>
</reference>
<accession>E6MGL2</accession>
<dbReference type="RefSeq" id="WP_006598569.1">
    <property type="nucleotide sequence ID" value="NZ_GL622359.1"/>
</dbReference>
<keyword evidence="2" id="KW-1185">Reference proteome</keyword>
<dbReference type="HOGENOM" id="CLU_1093555_0_0_9"/>
<dbReference type="AlphaFoldDB" id="E6MGL2"/>
<organism evidence="1 2">
    <name type="scientific">Pseudoramibacter alactolyticus ATCC 23263</name>
    <dbReference type="NCBI Taxonomy" id="887929"/>
    <lineage>
        <taxon>Bacteria</taxon>
        <taxon>Bacillati</taxon>
        <taxon>Bacillota</taxon>
        <taxon>Clostridia</taxon>
        <taxon>Eubacteriales</taxon>
        <taxon>Eubacteriaceae</taxon>
        <taxon>Pseudoramibacter</taxon>
    </lineage>
</organism>
<dbReference type="Proteomes" id="UP000004754">
    <property type="component" value="Unassembled WGS sequence"/>
</dbReference>
<comment type="caution">
    <text evidence="1">The sequence shown here is derived from an EMBL/GenBank/DDBJ whole genome shotgun (WGS) entry which is preliminary data.</text>
</comment>
<gene>
    <name evidence="1" type="ORF">HMP0721_1145</name>
</gene>
<sequence>MAEGTKDWRAAQHFRQESLPDGRAVGVVDDHQYAILLWAALWQKTRIPAVLVSIDFHPDTDPPFWLASYQKAVARDPAGAEALTQKHSARLLAQIDPEDEGSLLGQMPLMNNDEQINTAMALGYLADYHMINCMARHEYASGRHYLVPEAYFGDLSDAMFAAAGSDFGALPQNRPLILDIDLDYFPDASGFATAGPVFRALAARAKTFSMARSRAYFEYLRRPAAADFAMADCEVAGIALIRDAAGGRPGTIKV</sequence>
<dbReference type="eggNOG" id="ENOG5032UU0">
    <property type="taxonomic scope" value="Bacteria"/>
</dbReference>